<dbReference type="EMBL" id="JEMY01000013">
    <property type="protein sequence ID" value="EXI89796.1"/>
    <property type="molecule type" value="Genomic_DNA"/>
</dbReference>
<sequence length="37" mass="4364">MGSMLSLFRCSCEIYHKRFGNRRERYFTTAATLWACG</sequence>
<dbReference type="Proteomes" id="UP000022141">
    <property type="component" value="Unassembled WGS sequence"/>
</dbReference>
<keyword evidence="2" id="KW-1185">Reference proteome</keyword>
<accession>A0A011PQU5</accession>
<proteinExistence type="predicted"/>
<name>A0A011PQU5_ACCRE</name>
<organism evidence="1 2">
    <name type="scientific">Accumulibacter regalis</name>
    <dbReference type="NCBI Taxonomy" id="522306"/>
    <lineage>
        <taxon>Bacteria</taxon>
        <taxon>Pseudomonadati</taxon>
        <taxon>Pseudomonadota</taxon>
        <taxon>Betaproteobacteria</taxon>
        <taxon>Candidatus Accumulibacter</taxon>
    </lineage>
</organism>
<evidence type="ECO:0000313" key="1">
    <source>
        <dbReference type="EMBL" id="EXI89796.1"/>
    </source>
</evidence>
<protein>
    <submittedName>
        <fullName evidence="1">Uncharacterized protein</fullName>
    </submittedName>
</protein>
<dbReference type="STRING" id="1454004.AW11_01286"/>
<dbReference type="AlphaFoldDB" id="A0A011PQU5"/>
<reference evidence="1" key="1">
    <citation type="submission" date="2014-02" db="EMBL/GenBank/DDBJ databases">
        <title>Expanding our view of genomic diversity in Candidatus Accumulibacter clades.</title>
        <authorList>
            <person name="Skennerton C.T."/>
            <person name="Barr J.J."/>
            <person name="Slater F.R."/>
            <person name="Bond P.L."/>
            <person name="Tyson G.W."/>
        </authorList>
    </citation>
    <scope>NUCLEOTIDE SEQUENCE [LARGE SCALE GENOMIC DNA]</scope>
</reference>
<comment type="caution">
    <text evidence="1">The sequence shown here is derived from an EMBL/GenBank/DDBJ whole genome shotgun (WGS) entry which is preliminary data.</text>
</comment>
<gene>
    <name evidence="1" type="ORF">AW11_01286</name>
</gene>
<evidence type="ECO:0000313" key="2">
    <source>
        <dbReference type="Proteomes" id="UP000022141"/>
    </source>
</evidence>